<feature type="non-terminal residue" evidence="1">
    <location>
        <position position="1"/>
    </location>
</feature>
<organism evidence="1 2">
    <name type="scientific">Mortierella alpina</name>
    <name type="common">Oleaginous fungus</name>
    <name type="synonym">Mortierella renispora</name>
    <dbReference type="NCBI Taxonomy" id="64518"/>
    <lineage>
        <taxon>Eukaryota</taxon>
        <taxon>Fungi</taxon>
        <taxon>Fungi incertae sedis</taxon>
        <taxon>Mucoromycota</taxon>
        <taxon>Mortierellomycotina</taxon>
        <taxon>Mortierellomycetes</taxon>
        <taxon>Mortierellales</taxon>
        <taxon>Mortierellaceae</taxon>
        <taxon>Mortierella</taxon>
    </lineage>
</organism>
<dbReference type="Proteomes" id="UP000717515">
    <property type="component" value="Unassembled WGS sequence"/>
</dbReference>
<dbReference type="AlphaFoldDB" id="A0A9P8D116"/>
<accession>A0A9P8D116</accession>
<gene>
    <name evidence="1" type="ORF">KVV02_002890</name>
</gene>
<evidence type="ECO:0000313" key="1">
    <source>
        <dbReference type="EMBL" id="KAG9326694.1"/>
    </source>
</evidence>
<sequence length="180" mass="19906">MVRNRIVSSARTVDAIACIKGPYRLTILPVDLHLFTETHPTHLINMKTSLIAILVPLFGLIASAEMHAKHTGGEEASSQSVACPTRDKVKWYIDKLTELTYNGLRACDCPLCSQCSRCSEHLKPEIREILHKLESMEATVLPMLTRDSEDLNACINAPLPDSSELADCKSDLATCEIDKD</sequence>
<evidence type="ECO:0000313" key="2">
    <source>
        <dbReference type="Proteomes" id="UP000717515"/>
    </source>
</evidence>
<name>A0A9P8D116_MORAP</name>
<reference evidence="1" key="1">
    <citation type="submission" date="2021-07" db="EMBL/GenBank/DDBJ databases">
        <title>Draft genome of Mortierella alpina, strain LL118, isolated from an aspen leaf litter sample.</title>
        <authorList>
            <person name="Yang S."/>
            <person name="Vinatzer B.A."/>
        </authorList>
    </citation>
    <scope>NUCLEOTIDE SEQUENCE</scope>
    <source>
        <strain evidence="1">LL118</strain>
    </source>
</reference>
<protein>
    <submittedName>
        <fullName evidence="1">Uncharacterized protein</fullName>
    </submittedName>
</protein>
<comment type="caution">
    <text evidence="1">The sequence shown here is derived from an EMBL/GenBank/DDBJ whole genome shotgun (WGS) entry which is preliminary data.</text>
</comment>
<dbReference type="EMBL" id="JAIFTL010000015">
    <property type="protein sequence ID" value="KAG9326694.1"/>
    <property type="molecule type" value="Genomic_DNA"/>
</dbReference>
<proteinExistence type="predicted"/>